<sequence>MSDLAAAQSPALSISSSRGHSRWVRICHWMAAASFLALALSGFFILMVHPRLYWGHVGNDLTPALMTLPISNNHRPDELQNRMVFTELPGARVTAERNFHIFNQNGWARSLHFLAAWIIVGTGAGYFLLGVFSGHVKRNLLPRGRELAPRSLLQDLRNHFPLRVRPAGVGPPYGRLQKLAYSSVMFAVLR</sequence>
<dbReference type="Gene3D" id="1.20.950.20">
    <property type="entry name" value="Transmembrane di-heme cytochromes, Chain C"/>
    <property type="match status" value="1"/>
</dbReference>
<dbReference type="InterPro" id="IPR011577">
    <property type="entry name" value="Cyt_b561_bac/Ni-Hgenase"/>
</dbReference>
<dbReference type="Pfam" id="PF01292">
    <property type="entry name" value="Ni_hydr_CYTB"/>
    <property type="match status" value="1"/>
</dbReference>
<dbReference type="GO" id="GO:0022904">
    <property type="term" value="P:respiratory electron transport chain"/>
    <property type="evidence" value="ECO:0007669"/>
    <property type="project" value="InterPro"/>
</dbReference>
<dbReference type="AlphaFoldDB" id="A0A829YLZ2"/>
<evidence type="ECO:0000259" key="7">
    <source>
        <dbReference type="Pfam" id="PF01292"/>
    </source>
</evidence>
<organism evidence="8 9">
    <name type="scientific">Steroidobacter agaridevorans</name>
    <dbReference type="NCBI Taxonomy" id="2695856"/>
    <lineage>
        <taxon>Bacteria</taxon>
        <taxon>Pseudomonadati</taxon>
        <taxon>Pseudomonadota</taxon>
        <taxon>Gammaproteobacteria</taxon>
        <taxon>Steroidobacterales</taxon>
        <taxon>Steroidobacteraceae</taxon>
        <taxon>Steroidobacter</taxon>
    </lineage>
</organism>
<keyword evidence="3 6" id="KW-0812">Transmembrane</keyword>
<feature type="transmembrane region" description="Helical" evidence="6">
    <location>
        <begin position="114"/>
        <end position="136"/>
    </location>
</feature>
<dbReference type="GO" id="GO:0016020">
    <property type="term" value="C:membrane"/>
    <property type="evidence" value="ECO:0007669"/>
    <property type="project" value="InterPro"/>
</dbReference>
<evidence type="ECO:0000313" key="9">
    <source>
        <dbReference type="Proteomes" id="UP000445000"/>
    </source>
</evidence>
<evidence type="ECO:0000256" key="5">
    <source>
        <dbReference type="ARBA" id="ARBA00023136"/>
    </source>
</evidence>
<keyword evidence="2" id="KW-1003">Cell membrane</keyword>
<dbReference type="SUPFAM" id="SSF81342">
    <property type="entry name" value="Transmembrane di-heme cytochromes"/>
    <property type="match status" value="1"/>
</dbReference>
<comment type="subcellular location">
    <subcellularLocation>
        <location evidence="1">Cell membrane</location>
        <topology evidence="1">Multi-pass membrane protein</topology>
    </subcellularLocation>
</comment>
<keyword evidence="9" id="KW-1185">Reference proteome</keyword>
<evidence type="ECO:0000256" key="6">
    <source>
        <dbReference type="SAM" id="Phobius"/>
    </source>
</evidence>
<feature type="transmembrane region" description="Helical" evidence="6">
    <location>
        <begin position="26"/>
        <end position="48"/>
    </location>
</feature>
<keyword evidence="5 6" id="KW-0472">Membrane</keyword>
<accession>A0A829YLZ2</accession>
<evidence type="ECO:0000256" key="3">
    <source>
        <dbReference type="ARBA" id="ARBA00022692"/>
    </source>
</evidence>
<comment type="caution">
    <text evidence="8">The sequence shown here is derived from an EMBL/GenBank/DDBJ whole genome shotgun (WGS) entry which is preliminary data.</text>
</comment>
<proteinExistence type="predicted"/>
<name>A0A829YLZ2_9GAMM</name>
<dbReference type="RefSeq" id="WP_161815470.1">
    <property type="nucleotide sequence ID" value="NZ_BLJN01000007.1"/>
</dbReference>
<keyword evidence="4 6" id="KW-1133">Transmembrane helix</keyword>
<gene>
    <name evidence="8" type="ORF">GCM10011487_58520</name>
</gene>
<feature type="domain" description="Cytochrome b561 bacterial/Ni-hydrogenase" evidence="7">
    <location>
        <begin position="20"/>
        <end position="188"/>
    </location>
</feature>
<reference evidence="9" key="1">
    <citation type="submission" date="2020-01" db="EMBL/GenBank/DDBJ databases">
        <title>'Steroidobacter agaridevorans' sp. nov., agar-degrading bacteria isolated from rhizosphere soils.</title>
        <authorList>
            <person name="Ikenaga M."/>
            <person name="Kataoka M."/>
            <person name="Murouchi A."/>
            <person name="Katsuragi S."/>
            <person name="Sakai M."/>
        </authorList>
    </citation>
    <scope>NUCLEOTIDE SEQUENCE [LARGE SCALE GENOMIC DNA]</scope>
    <source>
        <strain evidence="9">YU21-B</strain>
    </source>
</reference>
<evidence type="ECO:0000256" key="1">
    <source>
        <dbReference type="ARBA" id="ARBA00004651"/>
    </source>
</evidence>
<evidence type="ECO:0000256" key="2">
    <source>
        <dbReference type="ARBA" id="ARBA00022475"/>
    </source>
</evidence>
<dbReference type="Proteomes" id="UP000445000">
    <property type="component" value="Unassembled WGS sequence"/>
</dbReference>
<protein>
    <recommendedName>
        <fullName evidence="7">Cytochrome b561 bacterial/Ni-hydrogenase domain-containing protein</fullName>
    </recommendedName>
</protein>
<evidence type="ECO:0000256" key="4">
    <source>
        <dbReference type="ARBA" id="ARBA00022989"/>
    </source>
</evidence>
<dbReference type="InterPro" id="IPR016174">
    <property type="entry name" value="Di-haem_cyt_TM"/>
</dbReference>
<dbReference type="EMBL" id="BLJN01000007">
    <property type="protein sequence ID" value="GFE83852.1"/>
    <property type="molecule type" value="Genomic_DNA"/>
</dbReference>
<evidence type="ECO:0000313" key="8">
    <source>
        <dbReference type="EMBL" id="GFE83852.1"/>
    </source>
</evidence>